<organism evidence="2 3">
    <name type="scientific">Sporosarcina limicola</name>
    <dbReference type="NCBI Taxonomy" id="34101"/>
    <lineage>
        <taxon>Bacteria</taxon>
        <taxon>Bacillati</taxon>
        <taxon>Bacillota</taxon>
        <taxon>Bacilli</taxon>
        <taxon>Bacillales</taxon>
        <taxon>Caryophanaceae</taxon>
        <taxon>Sporosarcina</taxon>
    </lineage>
</organism>
<dbReference type="PANTHER" id="PTHR39173:SF1">
    <property type="entry name" value="ACETYLTRANSFERASE"/>
    <property type="match status" value="1"/>
</dbReference>
<dbReference type="Proteomes" id="UP000658225">
    <property type="component" value="Unassembled WGS sequence"/>
</dbReference>
<dbReference type="Gene3D" id="3.40.630.30">
    <property type="match status" value="1"/>
</dbReference>
<dbReference type="SUPFAM" id="SSF55729">
    <property type="entry name" value="Acyl-CoA N-acyltransferases (Nat)"/>
    <property type="match status" value="1"/>
</dbReference>
<dbReference type="PROSITE" id="PS51186">
    <property type="entry name" value="GNAT"/>
    <property type="match status" value="1"/>
</dbReference>
<dbReference type="RefSeq" id="WP_192599757.1">
    <property type="nucleotide sequence ID" value="NZ_JADBEL010000021.1"/>
</dbReference>
<evidence type="ECO:0000259" key="1">
    <source>
        <dbReference type="PROSITE" id="PS51186"/>
    </source>
</evidence>
<comment type="caution">
    <text evidence="2">The sequence shown here is derived from an EMBL/GenBank/DDBJ whole genome shotgun (WGS) entry which is preliminary data.</text>
</comment>
<evidence type="ECO:0000313" key="3">
    <source>
        <dbReference type="Proteomes" id="UP000658225"/>
    </source>
</evidence>
<dbReference type="GO" id="GO:0016747">
    <property type="term" value="F:acyltransferase activity, transferring groups other than amino-acyl groups"/>
    <property type="evidence" value="ECO:0007669"/>
    <property type="project" value="InterPro"/>
</dbReference>
<gene>
    <name evidence="2" type="ORF">H4683_003204</name>
</gene>
<reference evidence="2" key="1">
    <citation type="submission" date="2020-10" db="EMBL/GenBank/DDBJ databases">
        <title>Genomic Encyclopedia of Type Strains, Phase IV (KMG-IV): sequencing the most valuable type-strain genomes for metagenomic binning, comparative biology and taxonomic classification.</title>
        <authorList>
            <person name="Goeker M."/>
        </authorList>
    </citation>
    <scope>NUCLEOTIDE SEQUENCE</scope>
    <source>
        <strain evidence="2">DSM 13886</strain>
    </source>
</reference>
<dbReference type="PANTHER" id="PTHR39173">
    <property type="entry name" value="ACETYLTRANSFERASE"/>
    <property type="match status" value="1"/>
</dbReference>
<dbReference type="EMBL" id="JADBEL010000021">
    <property type="protein sequence ID" value="MBE1556083.1"/>
    <property type="molecule type" value="Genomic_DNA"/>
</dbReference>
<proteinExistence type="predicted"/>
<accession>A0A927R5I6</accession>
<keyword evidence="3" id="KW-1185">Reference proteome</keyword>
<feature type="domain" description="N-acetyltransferase" evidence="1">
    <location>
        <begin position="1"/>
        <end position="171"/>
    </location>
</feature>
<dbReference type="AlphaFoldDB" id="A0A927R5I6"/>
<evidence type="ECO:0000313" key="2">
    <source>
        <dbReference type="EMBL" id="MBE1556083.1"/>
    </source>
</evidence>
<dbReference type="InterPro" id="IPR000182">
    <property type="entry name" value="GNAT_dom"/>
</dbReference>
<dbReference type="InterPro" id="IPR016181">
    <property type="entry name" value="Acyl_CoA_acyltransferase"/>
</dbReference>
<dbReference type="Pfam" id="PF13302">
    <property type="entry name" value="Acetyltransf_3"/>
    <property type="match status" value="1"/>
</dbReference>
<sequence length="173" mass="19691">MNVRLVKPTIELQDEYMSFYEEWGGSGEEFIPWVIGKDPTDFGEMVKELQNAEKGIGLRPGWVPDTTYWLVNSERRVLGAVNIRHDLTEHLRNVGGHIGYGIRPSERKKGFATKVLELSLVKMKALEINKVLVVCDEVNVGSEKTILNNGGVRDEDYVDENGNVVRRFWIEIS</sequence>
<name>A0A927R5I6_9BACL</name>
<protein>
    <submittedName>
        <fullName evidence="2">Acetyltransferase</fullName>
    </submittedName>
</protein>